<feature type="transmembrane region" description="Helical" evidence="1">
    <location>
        <begin position="21"/>
        <end position="51"/>
    </location>
</feature>
<evidence type="ECO:0000313" key="3">
    <source>
        <dbReference type="Proteomes" id="UP001607302"/>
    </source>
</evidence>
<evidence type="ECO:0000313" key="2">
    <source>
        <dbReference type="EMBL" id="KAL2737592.1"/>
    </source>
</evidence>
<dbReference type="AlphaFoldDB" id="A0ABD2BXS8"/>
<dbReference type="Proteomes" id="UP001607302">
    <property type="component" value="Unassembled WGS sequence"/>
</dbReference>
<keyword evidence="1" id="KW-0812">Transmembrane</keyword>
<dbReference type="EMBL" id="JAUDFV010000027">
    <property type="protein sequence ID" value="KAL2737592.1"/>
    <property type="molecule type" value="Genomic_DNA"/>
</dbReference>
<name>A0ABD2BXS8_VESSQ</name>
<sequence>MEYWLDKKEMNKMKKYSILQQIGLIFECYVPCLCLFIPILTYIVIDIYYLFESLLLMYRIKKFMIHTKIEKSEKKTQIGSFEVILKNVTANWSDESKQNTHNDSGEDRLWQKQFTTINNHGFLLRQLELLVIVWINFVISELFRSNVGERKISLSSDQRAHNNLARTVYTNENIYLLIHFQLIIMHNGSVQAKDDFNIPEISDVYFTKFMTEKVSLKRSWRRKENPCTKERF</sequence>
<comment type="caution">
    <text evidence="2">The sequence shown here is derived from an EMBL/GenBank/DDBJ whole genome shotgun (WGS) entry which is preliminary data.</text>
</comment>
<keyword evidence="1" id="KW-1133">Transmembrane helix</keyword>
<accession>A0ABD2BXS8</accession>
<protein>
    <submittedName>
        <fullName evidence="2">Multidrug resistance-associated protein lethal(2)03659 isoform X1</fullName>
    </submittedName>
</protein>
<keyword evidence="3" id="KW-1185">Reference proteome</keyword>
<gene>
    <name evidence="2" type="ORF">V1478_001678</name>
</gene>
<reference evidence="2 3" key="1">
    <citation type="journal article" date="2024" name="Ann. Entomol. Soc. Am.">
        <title>Genomic analyses of the southern and eastern yellowjacket wasps (Hymenoptera: Vespidae) reveal evolutionary signatures of social life.</title>
        <authorList>
            <person name="Catto M.A."/>
            <person name="Caine P.B."/>
            <person name="Orr S.E."/>
            <person name="Hunt B.G."/>
            <person name="Goodisman M.A.D."/>
        </authorList>
    </citation>
    <scope>NUCLEOTIDE SEQUENCE [LARGE SCALE GENOMIC DNA]</scope>
    <source>
        <strain evidence="2">233</strain>
        <tissue evidence="2">Head and thorax</tissue>
    </source>
</reference>
<proteinExistence type="predicted"/>
<organism evidence="2 3">
    <name type="scientific">Vespula squamosa</name>
    <name type="common">Southern yellow jacket</name>
    <name type="synonym">Wasp</name>
    <dbReference type="NCBI Taxonomy" id="30214"/>
    <lineage>
        <taxon>Eukaryota</taxon>
        <taxon>Metazoa</taxon>
        <taxon>Ecdysozoa</taxon>
        <taxon>Arthropoda</taxon>
        <taxon>Hexapoda</taxon>
        <taxon>Insecta</taxon>
        <taxon>Pterygota</taxon>
        <taxon>Neoptera</taxon>
        <taxon>Endopterygota</taxon>
        <taxon>Hymenoptera</taxon>
        <taxon>Apocrita</taxon>
        <taxon>Aculeata</taxon>
        <taxon>Vespoidea</taxon>
        <taxon>Vespidae</taxon>
        <taxon>Vespinae</taxon>
        <taxon>Vespula</taxon>
    </lineage>
</organism>
<evidence type="ECO:0000256" key="1">
    <source>
        <dbReference type="SAM" id="Phobius"/>
    </source>
</evidence>
<keyword evidence="1" id="KW-0472">Membrane</keyword>